<feature type="domain" description="Reverse transcriptase" evidence="1">
    <location>
        <begin position="146"/>
        <end position="378"/>
    </location>
</feature>
<dbReference type="Pfam" id="PF00078">
    <property type="entry name" value="RVT_1"/>
    <property type="match status" value="1"/>
</dbReference>
<proteinExistence type="predicted"/>
<name>A0A182R3Y0_ANOFN</name>
<evidence type="ECO:0000313" key="2">
    <source>
        <dbReference type="EnsemblMetazoa" id="AFUN000871-PA"/>
    </source>
</evidence>
<dbReference type="EnsemblMetazoa" id="AFUN000871-RA">
    <property type="protein sequence ID" value="AFUN000871-PA"/>
    <property type="gene ID" value="AFUN000871"/>
</dbReference>
<dbReference type="InterPro" id="IPR026960">
    <property type="entry name" value="RVT-Znf"/>
</dbReference>
<dbReference type="SUPFAM" id="SSF56672">
    <property type="entry name" value="DNA/RNA polymerases"/>
    <property type="match status" value="1"/>
</dbReference>
<dbReference type="VEuPathDB" id="VectorBase:AFUN000871"/>
<dbReference type="Gene3D" id="3.60.10.10">
    <property type="entry name" value="Endonuclease/exonuclease/phosphatase"/>
    <property type="match status" value="1"/>
</dbReference>
<dbReference type="GO" id="GO:0071897">
    <property type="term" value="P:DNA biosynthetic process"/>
    <property type="evidence" value="ECO:0007669"/>
    <property type="project" value="UniProtKB-ARBA"/>
</dbReference>
<evidence type="ECO:0000259" key="1">
    <source>
        <dbReference type="PROSITE" id="PS50878"/>
    </source>
</evidence>
<dbReference type="InterPro" id="IPR005135">
    <property type="entry name" value="Endo/exonuclease/phosphatase"/>
</dbReference>
<dbReference type="PROSITE" id="PS50878">
    <property type="entry name" value="RT_POL"/>
    <property type="match status" value="1"/>
</dbReference>
<dbReference type="Pfam" id="PF13966">
    <property type="entry name" value="zf-RVT"/>
    <property type="match status" value="1"/>
</dbReference>
<reference evidence="2" key="1">
    <citation type="submission" date="2020-05" db="UniProtKB">
        <authorList>
            <consortium name="EnsemblMetazoa"/>
        </authorList>
    </citation>
    <scope>IDENTIFICATION</scope>
    <source>
        <strain evidence="2">FUMOZ</strain>
    </source>
</reference>
<dbReference type="InterPro" id="IPR000477">
    <property type="entry name" value="RT_dom"/>
</dbReference>
<dbReference type="STRING" id="62324.A0A182R3Y0"/>
<dbReference type="InterPro" id="IPR043502">
    <property type="entry name" value="DNA/RNA_pol_sf"/>
</dbReference>
<dbReference type="CDD" id="cd01650">
    <property type="entry name" value="RT_nLTR_like"/>
    <property type="match status" value="1"/>
</dbReference>
<dbReference type="InterPro" id="IPR036691">
    <property type="entry name" value="Endo/exonu/phosph_ase_sf"/>
</dbReference>
<dbReference type="PANTHER" id="PTHR19446">
    <property type="entry name" value="REVERSE TRANSCRIPTASES"/>
    <property type="match status" value="1"/>
</dbReference>
<sequence>MEPEMLSYNITTININNISNANKLEALKSFVYALESDIVFIQELEDEHISISGYEIITNIDIARRGTAIALKHGIKITNIARSPDSRIIVMRINDTVTLCNVYAPSGSHNRKERENFYNHTLAYYLQNSTQNLIMAGDFNCVVHDKDSTGNNNNSEALKGTIQALKLKDTWELLKGNMVEYSYITSNSASRLDRIYVSEKLKSNTKEKIVELKEKRKSGLLISFDLSQAFDRVDRRFLFQSMIDLGFNENLINLLQNLANLGHSKILINNKLTDSILIEKSVRQGDPLSMLLFNIYLNPLLEKIVKSCKNEHECINAYADDISLIATCKQTVEDVKNHFLMFEKEAGAKINLKKTQATDIGYITTNNTINVPWLKTSISIKLLGVKFLNSIRLMAKNNWRDAIRKCAQLIWINKSRSLNLIQKVIVCNTFILSKIWYIASIFPPQKQQMKTITRMITSFIWNRRPIKVAIDQLSLKKSEGGLNLAIPTTKCKALLINRYIQEKECLTISKRHIESIANPPFIKTIEIDDICTREIVKEMAYMPKTLMQNSTSKSIYEYLKNNSKKPLKIENKFPQCKWEYVWHNIHKNNLGTEEKSILYLMANEKMPPRETLQKLGLADDAFCSTCTNIIEDIEHKFVTCPKVIQSWKDIERT</sequence>
<dbReference type="GO" id="GO:0003824">
    <property type="term" value="F:catalytic activity"/>
    <property type="evidence" value="ECO:0007669"/>
    <property type="project" value="InterPro"/>
</dbReference>
<dbReference type="Pfam" id="PF03372">
    <property type="entry name" value="Exo_endo_phos"/>
    <property type="match status" value="1"/>
</dbReference>
<dbReference type="AlphaFoldDB" id="A0A182R3Y0"/>
<dbReference type="SUPFAM" id="SSF56219">
    <property type="entry name" value="DNase I-like"/>
    <property type="match status" value="1"/>
</dbReference>
<accession>A0A182R3Y0</accession>
<protein>
    <submittedName>
        <fullName evidence="2">Reverse transcriptase domain-containing protein</fullName>
    </submittedName>
</protein>
<organism evidence="2">
    <name type="scientific">Anopheles funestus</name>
    <name type="common">African malaria mosquito</name>
    <dbReference type="NCBI Taxonomy" id="62324"/>
    <lineage>
        <taxon>Eukaryota</taxon>
        <taxon>Metazoa</taxon>
        <taxon>Ecdysozoa</taxon>
        <taxon>Arthropoda</taxon>
        <taxon>Hexapoda</taxon>
        <taxon>Insecta</taxon>
        <taxon>Pterygota</taxon>
        <taxon>Neoptera</taxon>
        <taxon>Endopterygota</taxon>
        <taxon>Diptera</taxon>
        <taxon>Nematocera</taxon>
        <taxon>Culicoidea</taxon>
        <taxon>Culicidae</taxon>
        <taxon>Anophelinae</taxon>
        <taxon>Anopheles</taxon>
    </lineage>
</organism>